<proteinExistence type="predicted"/>
<evidence type="ECO:0008006" key="4">
    <source>
        <dbReference type="Google" id="ProtNLM"/>
    </source>
</evidence>
<keyword evidence="3" id="KW-1185">Reference proteome</keyword>
<dbReference type="RefSeq" id="WP_345865659.1">
    <property type="nucleotide sequence ID" value="NZ_JBDIMF010000006.1"/>
</dbReference>
<keyword evidence="1" id="KW-0472">Membrane</keyword>
<gene>
    <name evidence="2" type="ORF">ABC969_13755</name>
</gene>
<feature type="transmembrane region" description="Helical" evidence="1">
    <location>
        <begin position="58"/>
        <end position="78"/>
    </location>
</feature>
<name>A0ABU9XVA1_9SPHN</name>
<feature type="transmembrane region" description="Helical" evidence="1">
    <location>
        <begin position="109"/>
        <end position="134"/>
    </location>
</feature>
<accession>A0ABU9XVA1</accession>
<organism evidence="2 3">
    <name type="scientific">Sphingomonas qilianensis</name>
    <dbReference type="NCBI Taxonomy" id="1736690"/>
    <lineage>
        <taxon>Bacteria</taxon>
        <taxon>Pseudomonadati</taxon>
        <taxon>Pseudomonadota</taxon>
        <taxon>Alphaproteobacteria</taxon>
        <taxon>Sphingomonadales</taxon>
        <taxon>Sphingomonadaceae</taxon>
        <taxon>Sphingomonas</taxon>
    </lineage>
</organism>
<dbReference type="EMBL" id="JBDIMF010000006">
    <property type="protein sequence ID" value="MEN2787480.1"/>
    <property type="molecule type" value="Genomic_DNA"/>
</dbReference>
<protein>
    <recommendedName>
        <fullName evidence="4">Sugar transporter</fullName>
    </recommendedName>
</protein>
<keyword evidence="1" id="KW-1133">Transmembrane helix</keyword>
<keyword evidence="1" id="KW-0812">Transmembrane</keyword>
<reference evidence="2 3" key="1">
    <citation type="submission" date="2024-05" db="EMBL/GenBank/DDBJ databases">
        <authorList>
            <person name="Liu Q."/>
            <person name="Xin Y.-H."/>
        </authorList>
    </citation>
    <scope>NUCLEOTIDE SEQUENCE [LARGE SCALE GENOMIC DNA]</scope>
    <source>
        <strain evidence="2 3">CGMCC 1.15349</strain>
    </source>
</reference>
<evidence type="ECO:0000313" key="3">
    <source>
        <dbReference type="Proteomes" id="UP001404104"/>
    </source>
</evidence>
<evidence type="ECO:0000313" key="2">
    <source>
        <dbReference type="EMBL" id="MEN2787480.1"/>
    </source>
</evidence>
<feature type="transmembrane region" description="Helical" evidence="1">
    <location>
        <begin position="12"/>
        <end position="32"/>
    </location>
</feature>
<evidence type="ECO:0000256" key="1">
    <source>
        <dbReference type="SAM" id="Phobius"/>
    </source>
</evidence>
<comment type="caution">
    <text evidence="2">The sequence shown here is derived from an EMBL/GenBank/DDBJ whole genome shotgun (WGS) entry which is preliminary data.</text>
</comment>
<sequence>MTVLRKTAPARFWIISLLITLWGAIGVAAFYLDVTTSPAAVAQMSDYDRTLRASRPDWFMWLYGAATWAGLLGGLLLLRRLVVARAVLIVALVLVVAMFGYIFAVTDLIAVKGVVTAAGFPIALVLIAAAQIWFATHARRHGWIV</sequence>
<feature type="transmembrane region" description="Helical" evidence="1">
    <location>
        <begin position="85"/>
        <end position="103"/>
    </location>
</feature>
<dbReference type="Proteomes" id="UP001404104">
    <property type="component" value="Unassembled WGS sequence"/>
</dbReference>